<proteinExistence type="inferred from homology"/>
<evidence type="ECO:0000256" key="3">
    <source>
        <dbReference type="ARBA" id="ARBA00022296"/>
    </source>
</evidence>
<dbReference type="RefSeq" id="WP_343858094.1">
    <property type="nucleotide sequence ID" value="NZ_BAAAFD010000003.1"/>
</dbReference>
<comment type="similarity">
    <text evidence="2">Belongs to the RdgC family.</text>
</comment>
<dbReference type="EMBL" id="BAAAFD010000003">
    <property type="protein sequence ID" value="GAA0855377.1"/>
    <property type="molecule type" value="Genomic_DNA"/>
</dbReference>
<dbReference type="Pfam" id="PF04381">
    <property type="entry name" value="RdgC"/>
    <property type="match status" value="1"/>
</dbReference>
<organism evidence="6 7">
    <name type="scientific">Aliiglaciecola litoralis</name>
    <dbReference type="NCBI Taxonomy" id="582857"/>
    <lineage>
        <taxon>Bacteria</taxon>
        <taxon>Pseudomonadati</taxon>
        <taxon>Pseudomonadota</taxon>
        <taxon>Gammaproteobacteria</taxon>
        <taxon>Alteromonadales</taxon>
        <taxon>Alteromonadaceae</taxon>
        <taxon>Aliiglaciecola</taxon>
    </lineage>
</organism>
<evidence type="ECO:0000313" key="6">
    <source>
        <dbReference type="EMBL" id="GAA0855377.1"/>
    </source>
</evidence>
<accession>A0ABN1LFW3</accession>
<keyword evidence="5" id="KW-0233">DNA recombination</keyword>
<dbReference type="NCBIfam" id="NF001464">
    <property type="entry name" value="PRK00321.1-5"/>
    <property type="match status" value="1"/>
</dbReference>
<dbReference type="PANTHER" id="PTHR38103">
    <property type="entry name" value="RECOMBINATION-ASSOCIATED PROTEIN RDGC"/>
    <property type="match status" value="1"/>
</dbReference>
<comment type="subcellular location">
    <subcellularLocation>
        <location evidence="1">Cytoplasm</location>
        <location evidence="1">Nucleoid</location>
    </subcellularLocation>
</comment>
<dbReference type="PANTHER" id="PTHR38103:SF1">
    <property type="entry name" value="RECOMBINATION-ASSOCIATED PROTEIN RDGC"/>
    <property type="match status" value="1"/>
</dbReference>
<evidence type="ECO:0000256" key="5">
    <source>
        <dbReference type="ARBA" id="ARBA00023172"/>
    </source>
</evidence>
<dbReference type="NCBIfam" id="NF001462">
    <property type="entry name" value="PRK00321.1-3"/>
    <property type="match status" value="1"/>
</dbReference>
<dbReference type="Proteomes" id="UP001500359">
    <property type="component" value="Unassembled WGS sequence"/>
</dbReference>
<name>A0ABN1LFW3_9ALTE</name>
<evidence type="ECO:0000256" key="1">
    <source>
        <dbReference type="ARBA" id="ARBA00004453"/>
    </source>
</evidence>
<gene>
    <name evidence="6" type="primary">rdgC</name>
    <name evidence="6" type="ORF">GCM10009114_14150</name>
</gene>
<evidence type="ECO:0000313" key="7">
    <source>
        <dbReference type="Proteomes" id="UP001500359"/>
    </source>
</evidence>
<evidence type="ECO:0000256" key="4">
    <source>
        <dbReference type="ARBA" id="ARBA00022490"/>
    </source>
</evidence>
<protein>
    <recommendedName>
        <fullName evidence="3">Recombination-associated protein RdgC</fullName>
    </recommendedName>
</protein>
<keyword evidence="4" id="KW-0963">Cytoplasm</keyword>
<keyword evidence="7" id="KW-1185">Reference proteome</keyword>
<sequence length="299" mass="33458">MWFKNLKLFTITQTLDWNDIDLDEQLAQFAFRPCNSQELSTMGFASPLGQGDSMIHSAQGRVWVTLKKQERILPAVVVNAELADKVAQIEAETGSPLGKKAQQDLKQEIVQRLLPQAFTKNSYTHGFISFADNLVAVDASADGKAEAFLAMIRKAMTSLPVVPMSRKSIQGELTSWLKDSATPADIVLLEEAEFRGQGEQDSIVRVKNQDLVDDEILQHLEAGKFVHKLAVEWDESLTAMIEEDLSIKRLKFTDVVKEQNDDIAKEDKLARLDADFALMSGEVVRFAKWLTATFALDQE</sequence>
<dbReference type="InterPro" id="IPR007476">
    <property type="entry name" value="RdgC"/>
</dbReference>
<evidence type="ECO:0000256" key="2">
    <source>
        <dbReference type="ARBA" id="ARBA00008657"/>
    </source>
</evidence>
<comment type="caution">
    <text evidence="6">The sequence shown here is derived from an EMBL/GenBank/DDBJ whole genome shotgun (WGS) entry which is preliminary data.</text>
</comment>
<reference evidence="6 7" key="1">
    <citation type="journal article" date="2019" name="Int. J. Syst. Evol. Microbiol.">
        <title>The Global Catalogue of Microorganisms (GCM) 10K type strain sequencing project: providing services to taxonomists for standard genome sequencing and annotation.</title>
        <authorList>
            <consortium name="The Broad Institute Genomics Platform"/>
            <consortium name="The Broad Institute Genome Sequencing Center for Infectious Disease"/>
            <person name="Wu L."/>
            <person name="Ma J."/>
        </authorList>
    </citation>
    <scope>NUCLEOTIDE SEQUENCE [LARGE SCALE GENOMIC DNA]</scope>
    <source>
        <strain evidence="6 7">JCM 15896</strain>
    </source>
</reference>